<keyword evidence="6" id="KW-0804">Transcription</keyword>
<keyword evidence="5" id="KW-0805">Transcription regulation</keyword>
<organism evidence="8">
    <name type="scientific">Moorella thermoacetica Y72</name>
    <dbReference type="NCBI Taxonomy" id="1325331"/>
    <lineage>
        <taxon>Bacteria</taxon>
        <taxon>Bacillati</taxon>
        <taxon>Bacillota</taxon>
        <taxon>Clostridia</taxon>
        <taxon>Neomoorellales</taxon>
        <taxon>Neomoorellaceae</taxon>
        <taxon>Neomoorella</taxon>
    </lineage>
</organism>
<evidence type="ECO:0000256" key="2">
    <source>
        <dbReference type="ARBA" id="ARBA00017823"/>
    </source>
</evidence>
<sequence>MKITGEGPVSWNRVRAAYQQAAMVKGNDRPAKARRDEDSVQLSPDSQFINVLKTRLAGEEDIRSTRVEAIRARLAAGTYNVPAADVADAILKEMGR</sequence>
<reference evidence="8" key="1">
    <citation type="journal article" date="2014" name="Gene">
        <title>Genome-guided analysis of transformation efficiency and carbon dioxide assimilation by Moorella thermoacetica Y72.</title>
        <authorList>
            <person name="Tsukahara K."/>
            <person name="Kita A."/>
            <person name="Nakashimada Y."/>
            <person name="Hoshino T."/>
            <person name="Murakami K."/>
        </authorList>
    </citation>
    <scope>NUCLEOTIDE SEQUENCE [LARGE SCALE GENOMIC DNA]</scope>
    <source>
        <strain evidence="8">Y72</strain>
    </source>
</reference>
<dbReference type="Pfam" id="PF04316">
    <property type="entry name" value="FlgM"/>
    <property type="match status" value="1"/>
</dbReference>
<keyword evidence="8" id="KW-0282">Flagellum</keyword>
<keyword evidence="8" id="KW-0966">Cell projection</keyword>
<dbReference type="EMBL" id="DF238840">
    <property type="protein sequence ID" value="GAF26456.1"/>
    <property type="molecule type" value="Genomic_DNA"/>
</dbReference>
<feature type="domain" description="Anti-sigma-28 factor FlgM C-terminal" evidence="7">
    <location>
        <begin position="38"/>
        <end position="92"/>
    </location>
</feature>
<comment type="similarity">
    <text evidence="1">Belongs to the FlgM family.</text>
</comment>
<dbReference type="SUPFAM" id="SSF101498">
    <property type="entry name" value="Anti-sigma factor FlgM"/>
    <property type="match status" value="1"/>
</dbReference>
<keyword evidence="4" id="KW-1005">Bacterial flagellum biogenesis</keyword>
<gene>
    <name evidence="8" type="ORF">MTY_1796</name>
</gene>
<evidence type="ECO:0000256" key="1">
    <source>
        <dbReference type="ARBA" id="ARBA00005322"/>
    </source>
</evidence>
<dbReference type="Proteomes" id="UP000063718">
    <property type="component" value="Unassembled WGS sequence"/>
</dbReference>
<keyword evidence="8" id="KW-0969">Cilium</keyword>
<dbReference type="GO" id="GO:0045892">
    <property type="term" value="P:negative regulation of DNA-templated transcription"/>
    <property type="evidence" value="ECO:0007669"/>
    <property type="project" value="InterPro"/>
</dbReference>
<name>A0A0S6UES0_NEOTH</name>
<evidence type="ECO:0000313" key="8">
    <source>
        <dbReference type="EMBL" id="GAF26456.1"/>
    </source>
</evidence>
<evidence type="ECO:0000256" key="6">
    <source>
        <dbReference type="ARBA" id="ARBA00023163"/>
    </source>
</evidence>
<proteinExistence type="inferred from homology"/>
<dbReference type="InterPro" id="IPR007412">
    <property type="entry name" value="FlgM"/>
</dbReference>
<protein>
    <recommendedName>
        <fullName evidence="2">Negative regulator of flagellin synthesis</fullName>
    </recommendedName>
</protein>
<dbReference type="NCBIfam" id="TIGR03824">
    <property type="entry name" value="FlgM_jcvi"/>
    <property type="match status" value="1"/>
</dbReference>
<evidence type="ECO:0000256" key="4">
    <source>
        <dbReference type="ARBA" id="ARBA00022795"/>
    </source>
</evidence>
<keyword evidence="3" id="KW-0678">Repressor</keyword>
<evidence type="ECO:0000256" key="3">
    <source>
        <dbReference type="ARBA" id="ARBA00022491"/>
    </source>
</evidence>
<dbReference type="InterPro" id="IPR035890">
    <property type="entry name" value="Anti-sigma-28_factor_FlgM_sf"/>
</dbReference>
<dbReference type="GO" id="GO:0044781">
    <property type="term" value="P:bacterial-type flagellum organization"/>
    <property type="evidence" value="ECO:0007669"/>
    <property type="project" value="UniProtKB-KW"/>
</dbReference>
<dbReference type="AlphaFoldDB" id="A0A0S6UES0"/>
<dbReference type="InterPro" id="IPR031316">
    <property type="entry name" value="FlgM_C"/>
</dbReference>
<accession>A0A0S6UES0</accession>
<evidence type="ECO:0000256" key="5">
    <source>
        <dbReference type="ARBA" id="ARBA00023015"/>
    </source>
</evidence>
<evidence type="ECO:0000259" key="7">
    <source>
        <dbReference type="Pfam" id="PF04316"/>
    </source>
</evidence>
<dbReference type="RefSeq" id="WP_025774173.1">
    <property type="nucleotide sequence ID" value="NZ_DF238840.1"/>
</dbReference>